<dbReference type="InterPro" id="IPR001610">
    <property type="entry name" value="PAC"/>
</dbReference>
<dbReference type="InterPro" id="IPR043128">
    <property type="entry name" value="Rev_trsase/Diguanyl_cyclase"/>
</dbReference>
<dbReference type="PROSITE" id="PS50113">
    <property type="entry name" value="PAC"/>
    <property type="match status" value="2"/>
</dbReference>
<accession>A0AAE3HM80</accession>
<dbReference type="NCBIfam" id="TIGR00254">
    <property type="entry name" value="GGDEF"/>
    <property type="match status" value="1"/>
</dbReference>
<dbReference type="PANTHER" id="PTHR44757">
    <property type="entry name" value="DIGUANYLATE CYCLASE DGCP"/>
    <property type="match status" value="1"/>
</dbReference>
<comment type="caution">
    <text evidence="6">The sequence shown here is derived from an EMBL/GenBank/DDBJ whole genome shotgun (WGS) entry which is preliminary data.</text>
</comment>
<evidence type="ECO:0000256" key="1">
    <source>
        <dbReference type="ARBA" id="ARBA00001946"/>
    </source>
</evidence>
<dbReference type="InterPro" id="IPR000160">
    <property type="entry name" value="GGDEF_dom"/>
</dbReference>
<dbReference type="InterPro" id="IPR000700">
    <property type="entry name" value="PAS-assoc_C"/>
</dbReference>
<dbReference type="PROSITE" id="PS50112">
    <property type="entry name" value="PAS"/>
    <property type="match status" value="2"/>
</dbReference>
<dbReference type="Gene3D" id="3.30.70.270">
    <property type="match status" value="1"/>
</dbReference>
<dbReference type="NCBIfam" id="TIGR00229">
    <property type="entry name" value="sensory_box"/>
    <property type="match status" value="2"/>
</dbReference>
<dbReference type="PANTHER" id="PTHR44757:SF2">
    <property type="entry name" value="BIOFILM ARCHITECTURE MAINTENANCE PROTEIN MBAA"/>
    <property type="match status" value="1"/>
</dbReference>
<evidence type="ECO:0000259" key="5">
    <source>
        <dbReference type="PROSITE" id="PS50887"/>
    </source>
</evidence>
<dbReference type="Gene3D" id="3.30.450.20">
    <property type="entry name" value="PAS domain"/>
    <property type="match status" value="2"/>
</dbReference>
<dbReference type="Proteomes" id="UP001204445">
    <property type="component" value="Unassembled WGS sequence"/>
</dbReference>
<dbReference type="InterPro" id="IPR013655">
    <property type="entry name" value="PAS_fold_3"/>
</dbReference>
<feature type="domain" description="GGDEF" evidence="5">
    <location>
        <begin position="309"/>
        <end position="441"/>
    </location>
</feature>
<evidence type="ECO:0000313" key="6">
    <source>
        <dbReference type="EMBL" id="MCS3903058.1"/>
    </source>
</evidence>
<feature type="domain" description="PAC" evidence="4">
    <location>
        <begin position="81"/>
        <end position="133"/>
    </location>
</feature>
<dbReference type="SMART" id="SM00091">
    <property type="entry name" value="PAS"/>
    <property type="match status" value="2"/>
</dbReference>
<evidence type="ECO:0000259" key="4">
    <source>
        <dbReference type="PROSITE" id="PS50113"/>
    </source>
</evidence>
<feature type="domain" description="PAS" evidence="3">
    <location>
        <begin position="134"/>
        <end position="206"/>
    </location>
</feature>
<dbReference type="SUPFAM" id="SSF55073">
    <property type="entry name" value="Nucleotide cyclase"/>
    <property type="match status" value="1"/>
</dbReference>
<evidence type="ECO:0000256" key="2">
    <source>
        <dbReference type="SAM" id="Coils"/>
    </source>
</evidence>
<feature type="domain" description="PAC" evidence="4">
    <location>
        <begin position="210"/>
        <end position="263"/>
    </location>
</feature>
<dbReference type="Pfam" id="PF00990">
    <property type="entry name" value="GGDEF"/>
    <property type="match status" value="1"/>
</dbReference>
<protein>
    <submittedName>
        <fullName evidence="6">Diguanylate cyclase (GGDEF)-like protein/PAS domain S-box-containing protein</fullName>
    </submittedName>
</protein>
<gene>
    <name evidence="6" type="ORF">J2T55_001075</name>
</gene>
<dbReference type="CDD" id="cd01949">
    <property type="entry name" value="GGDEF"/>
    <property type="match status" value="1"/>
</dbReference>
<dbReference type="InterPro" id="IPR029787">
    <property type="entry name" value="Nucleotide_cyclase"/>
</dbReference>
<dbReference type="GO" id="GO:0003824">
    <property type="term" value="F:catalytic activity"/>
    <property type="evidence" value="ECO:0007669"/>
    <property type="project" value="UniProtKB-ARBA"/>
</dbReference>
<evidence type="ECO:0000259" key="3">
    <source>
        <dbReference type="PROSITE" id="PS50112"/>
    </source>
</evidence>
<dbReference type="InterPro" id="IPR052155">
    <property type="entry name" value="Biofilm_reg_signaling"/>
</dbReference>
<name>A0AAE3HM80_9GAMM</name>
<dbReference type="SUPFAM" id="SSF55785">
    <property type="entry name" value="PYP-like sensor domain (PAS domain)"/>
    <property type="match status" value="2"/>
</dbReference>
<dbReference type="InterPro" id="IPR035965">
    <property type="entry name" value="PAS-like_dom_sf"/>
</dbReference>
<dbReference type="PROSITE" id="PS50887">
    <property type="entry name" value="GGDEF"/>
    <property type="match status" value="1"/>
</dbReference>
<dbReference type="RefSeq" id="WP_259054670.1">
    <property type="nucleotide sequence ID" value="NZ_JANUCT010000006.1"/>
</dbReference>
<dbReference type="CDD" id="cd00130">
    <property type="entry name" value="PAS"/>
    <property type="match status" value="2"/>
</dbReference>
<dbReference type="SMART" id="SM00267">
    <property type="entry name" value="GGDEF"/>
    <property type="match status" value="1"/>
</dbReference>
<organism evidence="6 7">
    <name type="scientific">Methylohalomonas lacus</name>
    <dbReference type="NCBI Taxonomy" id="398773"/>
    <lineage>
        <taxon>Bacteria</taxon>
        <taxon>Pseudomonadati</taxon>
        <taxon>Pseudomonadota</taxon>
        <taxon>Gammaproteobacteria</taxon>
        <taxon>Methylohalomonadales</taxon>
        <taxon>Methylohalomonadaceae</taxon>
        <taxon>Methylohalomonas</taxon>
    </lineage>
</organism>
<dbReference type="AlphaFoldDB" id="A0AAE3HM80"/>
<evidence type="ECO:0000313" key="7">
    <source>
        <dbReference type="Proteomes" id="UP001204445"/>
    </source>
</evidence>
<feature type="coiled-coil region" evidence="2">
    <location>
        <begin position="254"/>
        <end position="314"/>
    </location>
</feature>
<reference evidence="6" key="1">
    <citation type="submission" date="2022-08" db="EMBL/GenBank/DDBJ databases">
        <title>Genomic Encyclopedia of Type Strains, Phase III (KMG-III): the genomes of soil and plant-associated and newly described type strains.</title>
        <authorList>
            <person name="Whitman W."/>
        </authorList>
    </citation>
    <scope>NUCLEOTIDE SEQUENCE</scope>
    <source>
        <strain evidence="6">HMT 1</strain>
    </source>
</reference>
<dbReference type="SMART" id="SM00086">
    <property type="entry name" value="PAC"/>
    <property type="match status" value="2"/>
</dbReference>
<dbReference type="Pfam" id="PF08447">
    <property type="entry name" value="PAS_3"/>
    <property type="match status" value="2"/>
</dbReference>
<proteinExistence type="predicted"/>
<dbReference type="FunFam" id="3.30.70.270:FF:000001">
    <property type="entry name" value="Diguanylate cyclase domain protein"/>
    <property type="match status" value="1"/>
</dbReference>
<comment type="cofactor">
    <cofactor evidence="1">
        <name>Mg(2+)</name>
        <dbReference type="ChEBI" id="CHEBI:18420"/>
    </cofactor>
</comment>
<keyword evidence="7" id="KW-1185">Reference proteome</keyword>
<dbReference type="EMBL" id="JANUCT010000006">
    <property type="protein sequence ID" value="MCS3903058.1"/>
    <property type="molecule type" value="Genomic_DNA"/>
</dbReference>
<keyword evidence="2" id="KW-0175">Coiled coil</keyword>
<sequence length="447" mass="51608">MSLKSNPNDTFENAFQYAAIGMALVSPQGQWLRVNRALCEITGYSEQELLKLSFQDITHPDDLNMDLDYLRQLLDGELESYTLEKRYFHKNGNIVWILLSVSLMRDEDGQPHFFIAQIQDITDRIMALREMRESEQRLELAIEGAELGTWDWNIRTGHVTFNDRWAKMLGYSLEEIDTHISSWEKRVHPDDAEETREILARHLRGDIEIYESRHRLRHKDGHWIWVLDKGKVIERNEVGDPVRACGTHLDISSRKEYEQQIEQQSEQLRIANEQLDRLAHIDSLTNLYNRRAFTARLREEIQRANRNLTSLSLMMLDIDEFKAYNDTYGHPEGDILLQQLANVLQNSIRASDVAARIGGEEFAVILPETNVDDARRVAEKLCRSIAGYPWDLRSITVSIGVTTKAVEHSMTTDSSVLLSRVDAALYYSKSHGKNRATHSNSIDKVQK</sequence>
<dbReference type="InterPro" id="IPR000014">
    <property type="entry name" value="PAS"/>
</dbReference>
<feature type="domain" description="PAS" evidence="3">
    <location>
        <begin position="7"/>
        <end position="77"/>
    </location>
</feature>